<organism evidence="1 2">
    <name type="scientific">Panagrolaimus sp. ES5</name>
    <dbReference type="NCBI Taxonomy" id="591445"/>
    <lineage>
        <taxon>Eukaryota</taxon>
        <taxon>Metazoa</taxon>
        <taxon>Ecdysozoa</taxon>
        <taxon>Nematoda</taxon>
        <taxon>Chromadorea</taxon>
        <taxon>Rhabditida</taxon>
        <taxon>Tylenchina</taxon>
        <taxon>Panagrolaimomorpha</taxon>
        <taxon>Panagrolaimoidea</taxon>
        <taxon>Panagrolaimidae</taxon>
        <taxon>Panagrolaimus</taxon>
    </lineage>
</organism>
<protein>
    <submittedName>
        <fullName evidence="2">Succinate--CoA ligase [ADP/GDP-forming] subunit alpha, mitochondrial</fullName>
    </submittedName>
</protein>
<accession>A0AC34F0C6</accession>
<evidence type="ECO:0000313" key="1">
    <source>
        <dbReference type="Proteomes" id="UP000887579"/>
    </source>
</evidence>
<name>A0AC34F0C6_9BILA</name>
<evidence type="ECO:0000313" key="2">
    <source>
        <dbReference type="WBParaSite" id="ES5_v2.g10479.t1"/>
    </source>
</evidence>
<sequence>MALSLRTITFLRSGTRFYHTTRDNLKINKNTKVIIQGFTGKQGTFHGKQMIEYGTNVVGGVSPKKAGEKHLDRPVFASVKEAREKTGADATVIYVPAPFAAEAIDDALDAEIGLVVCITEHIPQHAMVKVKHRLINQNKTRLLGPNCPGIIKPGECKIGIMPGHIHTPGVVGIVSRSGTLTYEAVHQTTQTGLGQTLCVGIGGDPFNGTDFIDCLDIFLRDENTKGIIMIGEIGGSAEEDAAEFIKAHNSGPNAKPIVSFIAGVTAPPGRRMGHAGAIISGGKGAATDKIAALQAVGVSVVNSPAKMGIEMQHLLLRGIKGHRASA</sequence>
<dbReference type="Proteomes" id="UP000887579">
    <property type="component" value="Unplaced"/>
</dbReference>
<proteinExistence type="predicted"/>
<reference evidence="2" key="1">
    <citation type="submission" date="2022-11" db="UniProtKB">
        <authorList>
            <consortium name="WormBaseParasite"/>
        </authorList>
    </citation>
    <scope>IDENTIFICATION</scope>
</reference>
<dbReference type="WBParaSite" id="ES5_v2.g10479.t1">
    <property type="protein sequence ID" value="ES5_v2.g10479.t1"/>
    <property type="gene ID" value="ES5_v2.g10479"/>
</dbReference>